<accession>A0A5C3QR61</accession>
<dbReference type="Proteomes" id="UP000305067">
    <property type="component" value="Unassembled WGS sequence"/>
</dbReference>
<feature type="transmembrane region" description="Helical" evidence="1">
    <location>
        <begin position="25"/>
        <end position="49"/>
    </location>
</feature>
<keyword evidence="3" id="KW-1185">Reference proteome</keyword>
<reference evidence="2 3" key="1">
    <citation type="journal article" date="2019" name="Nat. Ecol. Evol.">
        <title>Megaphylogeny resolves global patterns of mushroom evolution.</title>
        <authorList>
            <person name="Varga T."/>
            <person name="Krizsan K."/>
            <person name="Foldi C."/>
            <person name="Dima B."/>
            <person name="Sanchez-Garcia M."/>
            <person name="Sanchez-Ramirez S."/>
            <person name="Szollosi G.J."/>
            <person name="Szarkandi J.G."/>
            <person name="Papp V."/>
            <person name="Albert L."/>
            <person name="Andreopoulos W."/>
            <person name="Angelini C."/>
            <person name="Antonin V."/>
            <person name="Barry K.W."/>
            <person name="Bougher N.L."/>
            <person name="Buchanan P."/>
            <person name="Buyck B."/>
            <person name="Bense V."/>
            <person name="Catcheside P."/>
            <person name="Chovatia M."/>
            <person name="Cooper J."/>
            <person name="Damon W."/>
            <person name="Desjardin D."/>
            <person name="Finy P."/>
            <person name="Geml J."/>
            <person name="Haridas S."/>
            <person name="Hughes K."/>
            <person name="Justo A."/>
            <person name="Karasinski D."/>
            <person name="Kautmanova I."/>
            <person name="Kiss B."/>
            <person name="Kocsube S."/>
            <person name="Kotiranta H."/>
            <person name="LaButti K.M."/>
            <person name="Lechner B.E."/>
            <person name="Liimatainen K."/>
            <person name="Lipzen A."/>
            <person name="Lukacs Z."/>
            <person name="Mihaltcheva S."/>
            <person name="Morgado L.N."/>
            <person name="Niskanen T."/>
            <person name="Noordeloos M.E."/>
            <person name="Ohm R.A."/>
            <person name="Ortiz-Santana B."/>
            <person name="Ovrebo C."/>
            <person name="Racz N."/>
            <person name="Riley R."/>
            <person name="Savchenko A."/>
            <person name="Shiryaev A."/>
            <person name="Soop K."/>
            <person name="Spirin V."/>
            <person name="Szebenyi C."/>
            <person name="Tomsovsky M."/>
            <person name="Tulloss R.E."/>
            <person name="Uehling J."/>
            <person name="Grigoriev I.V."/>
            <person name="Vagvolgyi C."/>
            <person name="Papp T."/>
            <person name="Martin F.M."/>
            <person name="Miettinen O."/>
            <person name="Hibbett D.S."/>
            <person name="Nagy L.G."/>
        </authorList>
    </citation>
    <scope>NUCLEOTIDE SEQUENCE [LARGE SCALE GENOMIC DNA]</scope>
    <source>
        <strain evidence="2 3">CBS 309.79</strain>
    </source>
</reference>
<gene>
    <name evidence="2" type="ORF">BDV98DRAFT_563183</name>
</gene>
<feature type="non-terminal residue" evidence="2">
    <location>
        <position position="77"/>
    </location>
</feature>
<sequence length="77" mass="8825">MRPINPPQTIPLLLPRYIPIPHTPLHLYLLGSINPFPFIRAVIQLLYIIRTRTFIGKFRSGVPRLCVRAGHGEDFHG</sequence>
<evidence type="ECO:0000313" key="3">
    <source>
        <dbReference type="Proteomes" id="UP000305067"/>
    </source>
</evidence>
<organism evidence="2 3">
    <name type="scientific">Pterulicium gracile</name>
    <dbReference type="NCBI Taxonomy" id="1884261"/>
    <lineage>
        <taxon>Eukaryota</taxon>
        <taxon>Fungi</taxon>
        <taxon>Dikarya</taxon>
        <taxon>Basidiomycota</taxon>
        <taxon>Agaricomycotina</taxon>
        <taxon>Agaricomycetes</taxon>
        <taxon>Agaricomycetidae</taxon>
        <taxon>Agaricales</taxon>
        <taxon>Pleurotineae</taxon>
        <taxon>Pterulaceae</taxon>
        <taxon>Pterulicium</taxon>
    </lineage>
</organism>
<proteinExistence type="predicted"/>
<keyword evidence="1" id="KW-0812">Transmembrane</keyword>
<keyword evidence="1" id="KW-0472">Membrane</keyword>
<name>A0A5C3QR61_9AGAR</name>
<keyword evidence="1" id="KW-1133">Transmembrane helix</keyword>
<protein>
    <submittedName>
        <fullName evidence="2">Uncharacterized protein</fullName>
    </submittedName>
</protein>
<evidence type="ECO:0000256" key="1">
    <source>
        <dbReference type="SAM" id="Phobius"/>
    </source>
</evidence>
<dbReference type="AlphaFoldDB" id="A0A5C3QR61"/>
<dbReference type="EMBL" id="ML178819">
    <property type="protein sequence ID" value="TFL03858.1"/>
    <property type="molecule type" value="Genomic_DNA"/>
</dbReference>
<evidence type="ECO:0000313" key="2">
    <source>
        <dbReference type="EMBL" id="TFL03858.1"/>
    </source>
</evidence>